<dbReference type="PRINTS" id="PR00463">
    <property type="entry name" value="EP450I"/>
</dbReference>
<accession>A0A3N4KK78</accession>
<dbReference type="InterPro" id="IPR036396">
    <property type="entry name" value="Cyt_P450_sf"/>
</dbReference>
<feature type="transmembrane region" description="Helical" evidence="7">
    <location>
        <begin position="6"/>
        <end position="23"/>
    </location>
</feature>
<sequence length="377" mass="42553">MITIYWSFLLGLAASILVYRIWLHPVRNMPGPFWAKTSKWWVVYQQWRTGLRFHQYSQKLHKRYGDILRIGPNDLSIIDPDIIPMLGKAKEFGARVTLKSVFIRYETGKPTQYAGGSSWDRDFTVKALQGYVPQMAKYSDQLMSNISKSEGAPMNISNLFMFLTFDVMGDLAFGKPFGILETEGLDGADSFIKTMHGFTRVVGSVSHVPWFMFLLQWLPGSLSGEFDNFERWCGHMVEKRKQFKPEKPDIFHFLLEAEPQNIGEHHIDLIGDAQLASVAGSDTTANTFINIFTQLASDPHVLQKLQHEIDAIYNAQYDTDKGSVVPEVILNGNSATTRYLDSVINEGLRLNPAVPGGVQRVTPEEGVTINGIMGFHK</sequence>
<keyword evidence="5" id="KW-0408">Iron</keyword>
<dbReference type="InParanoid" id="A0A3N4KK78"/>
<protein>
    <submittedName>
        <fullName evidence="8">Cytochrome P450</fullName>
    </submittedName>
</protein>
<dbReference type="PANTHER" id="PTHR24305">
    <property type="entry name" value="CYTOCHROME P450"/>
    <property type="match status" value="1"/>
</dbReference>
<dbReference type="AlphaFoldDB" id="A0A3N4KK78"/>
<dbReference type="EMBL" id="ML119149">
    <property type="protein sequence ID" value="RPB09769.1"/>
    <property type="molecule type" value="Genomic_DNA"/>
</dbReference>
<keyword evidence="3" id="KW-0479">Metal-binding</keyword>
<name>A0A3N4KK78_9PEZI</name>
<keyword evidence="4" id="KW-0560">Oxidoreductase</keyword>
<keyword evidence="7" id="KW-0472">Membrane</keyword>
<comment type="cofactor">
    <cofactor evidence="1">
        <name>heme</name>
        <dbReference type="ChEBI" id="CHEBI:30413"/>
    </cofactor>
</comment>
<evidence type="ECO:0000256" key="1">
    <source>
        <dbReference type="ARBA" id="ARBA00001971"/>
    </source>
</evidence>
<dbReference type="Proteomes" id="UP000277580">
    <property type="component" value="Unassembled WGS sequence"/>
</dbReference>
<dbReference type="GO" id="GO:0004497">
    <property type="term" value="F:monooxygenase activity"/>
    <property type="evidence" value="ECO:0007669"/>
    <property type="project" value="UniProtKB-KW"/>
</dbReference>
<evidence type="ECO:0000256" key="5">
    <source>
        <dbReference type="ARBA" id="ARBA00023004"/>
    </source>
</evidence>
<dbReference type="STRING" id="1392247.A0A3N4KK78"/>
<evidence type="ECO:0000256" key="4">
    <source>
        <dbReference type="ARBA" id="ARBA00023002"/>
    </source>
</evidence>
<comment type="similarity">
    <text evidence="2">Belongs to the cytochrome P450 family.</text>
</comment>
<evidence type="ECO:0000313" key="9">
    <source>
        <dbReference type="Proteomes" id="UP000277580"/>
    </source>
</evidence>
<keyword evidence="6" id="KW-0503">Monooxygenase</keyword>
<dbReference type="GO" id="GO:0020037">
    <property type="term" value="F:heme binding"/>
    <property type="evidence" value="ECO:0007669"/>
    <property type="project" value="InterPro"/>
</dbReference>
<dbReference type="GO" id="GO:0005506">
    <property type="term" value="F:iron ion binding"/>
    <property type="evidence" value="ECO:0007669"/>
    <property type="project" value="InterPro"/>
</dbReference>
<dbReference type="SUPFAM" id="SSF48264">
    <property type="entry name" value="Cytochrome P450"/>
    <property type="match status" value="1"/>
</dbReference>
<keyword evidence="7" id="KW-0812">Transmembrane</keyword>
<keyword evidence="9" id="KW-1185">Reference proteome</keyword>
<dbReference type="InterPro" id="IPR002401">
    <property type="entry name" value="Cyt_P450_E_grp-I"/>
</dbReference>
<dbReference type="OrthoDB" id="6692864at2759"/>
<evidence type="ECO:0000256" key="6">
    <source>
        <dbReference type="ARBA" id="ARBA00023033"/>
    </source>
</evidence>
<dbReference type="Pfam" id="PF00067">
    <property type="entry name" value="p450"/>
    <property type="match status" value="1"/>
</dbReference>
<gene>
    <name evidence="8" type="ORF">P167DRAFT_294597</name>
</gene>
<dbReference type="InterPro" id="IPR001128">
    <property type="entry name" value="Cyt_P450"/>
</dbReference>
<dbReference type="InterPro" id="IPR050121">
    <property type="entry name" value="Cytochrome_P450_monoxygenase"/>
</dbReference>
<dbReference type="PANTHER" id="PTHR24305:SF187">
    <property type="entry name" value="P450, PUTATIVE (EUROFUNG)-RELATED"/>
    <property type="match status" value="1"/>
</dbReference>
<organism evidence="8 9">
    <name type="scientific">Morchella conica CCBAS932</name>
    <dbReference type="NCBI Taxonomy" id="1392247"/>
    <lineage>
        <taxon>Eukaryota</taxon>
        <taxon>Fungi</taxon>
        <taxon>Dikarya</taxon>
        <taxon>Ascomycota</taxon>
        <taxon>Pezizomycotina</taxon>
        <taxon>Pezizomycetes</taxon>
        <taxon>Pezizales</taxon>
        <taxon>Morchellaceae</taxon>
        <taxon>Morchella</taxon>
    </lineage>
</organism>
<dbReference type="Gene3D" id="1.10.630.10">
    <property type="entry name" value="Cytochrome P450"/>
    <property type="match status" value="1"/>
</dbReference>
<evidence type="ECO:0000256" key="3">
    <source>
        <dbReference type="ARBA" id="ARBA00022723"/>
    </source>
</evidence>
<evidence type="ECO:0000256" key="7">
    <source>
        <dbReference type="SAM" id="Phobius"/>
    </source>
</evidence>
<dbReference type="GO" id="GO:0016705">
    <property type="term" value="F:oxidoreductase activity, acting on paired donors, with incorporation or reduction of molecular oxygen"/>
    <property type="evidence" value="ECO:0007669"/>
    <property type="project" value="InterPro"/>
</dbReference>
<proteinExistence type="inferred from homology"/>
<reference evidence="8 9" key="1">
    <citation type="journal article" date="2018" name="Nat. Ecol. Evol.">
        <title>Pezizomycetes genomes reveal the molecular basis of ectomycorrhizal truffle lifestyle.</title>
        <authorList>
            <person name="Murat C."/>
            <person name="Payen T."/>
            <person name="Noel B."/>
            <person name="Kuo A."/>
            <person name="Morin E."/>
            <person name="Chen J."/>
            <person name="Kohler A."/>
            <person name="Krizsan K."/>
            <person name="Balestrini R."/>
            <person name="Da Silva C."/>
            <person name="Montanini B."/>
            <person name="Hainaut M."/>
            <person name="Levati E."/>
            <person name="Barry K.W."/>
            <person name="Belfiori B."/>
            <person name="Cichocki N."/>
            <person name="Clum A."/>
            <person name="Dockter R.B."/>
            <person name="Fauchery L."/>
            <person name="Guy J."/>
            <person name="Iotti M."/>
            <person name="Le Tacon F."/>
            <person name="Lindquist E.A."/>
            <person name="Lipzen A."/>
            <person name="Malagnac F."/>
            <person name="Mello A."/>
            <person name="Molinier V."/>
            <person name="Miyauchi S."/>
            <person name="Poulain J."/>
            <person name="Riccioni C."/>
            <person name="Rubini A."/>
            <person name="Sitrit Y."/>
            <person name="Splivallo R."/>
            <person name="Traeger S."/>
            <person name="Wang M."/>
            <person name="Zifcakova L."/>
            <person name="Wipf D."/>
            <person name="Zambonelli A."/>
            <person name="Paolocci F."/>
            <person name="Nowrousian M."/>
            <person name="Ottonello S."/>
            <person name="Baldrian P."/>
            <person name="Spatafora J.W."/>
            <person name="Henrissat B."/>
            <person name="Nagy L.G."/>
            <person name="Aury J.M."/>
            <person name="Wincker P."/>
            <person name="Grigoriev I.V."/>
            <person name="Bonfante P."/>
            <person name="Martin F.M."/>
        </authorList>
    </citation>
    <scope>NUCLEOTIDE SEQUENCE [LARGE SCALE GENOMIC DNA]</scope>
    <source>
        <strain evidence="8 9">CCBAS932</strain>
    </source>
</reference>
<evidence type="ECO:0000256" key="2">
    <source>
        <dbReference type="ARBA" id="ARBA00010617"/>
    </source>
</evidence>
<keyword evidence="7" id="KW-1133">Transmembrane helix</keyword>
<evidence type="ECO:0000313" key="8">
    <source>
        <dbReference type="EMBL" id="RPB09769.1"/>
    </source>
</evidence>